<reference evidence="1 2" key="1">
    <citation type="journal article" date="2015" name="Nat. Commun.">
        <title>Outbred genome sequencing and CRISPR/Cas9 gene editing in butterflies.</title>
        <authorList>
            <person name="Li X."/>
            <person name="Fan D."/>
            <person name="Zhang W."/>
            <person name="Liu G."/>
            <person name="Zhang L."/>
            <person name="Zhao L."/>
            <person name="Fang X."/>
            <person name="Chen L."/>
            <person name="Dong Y."/>
            <person name="Chen Y."/>
            <person name="Ding Y."/>
            <person name="Zhao R."/>
            <person name="Feng M."/>
            <person name="Zhu Y."/>
            <person name="Feng Y."/>
            <person name="Jiang X."/>
            <person name="Zhu D."/>
            <person name="Xiang H."/>
            <person name="Feng X."/>
            <person name="Li S."/>
            <person name="Wang J."/>
            <person name="Zhang G."/>
            <person name="Kronforst M.R."/>
            <person name="Wang W."/>
        </authorList>
    </citation>
    <scope>NUCLEOTIDE SEQUENCE [LARGE SCALE GENOMIC DNA]</scope>
    <source>
        <strain evidence="1">Ya'a_city_454_Pm</strain>
        <tissue evidence="1">Whole body</tissue>
    </source>
</reference>
<sequence length="59" mass="6571">MLSGHTSWNFVQLDWITAGESQVTGSSTAPCHCFSRSVELSSDLDWTHNKFNPLNSKSQ</sequence>
<proteinExistence type="predicted"/>
<gene>
    <name evidence="1" type="ORF">RR48_01379</name>
</gene>
<evidence type="ECO:0000313" key="2">
    <source>
        <dbReference type="Proteomes" id="UP000053240"/>
    </source>
</evidence>
<dbReference type="Proteomes" id="UP000053240">
    <property type="component" value="Unassembled WGS sequence"/>
</dbReference>
<evidence type="ECO:0000313" key="1">
    <source>
        <dbReference type="EMBL" id="KPJ17591.1"/>
    </source>
</evidence>
<name>A0A0N1IIV6_PAPMA</name>
<keyword evidence="2" id="KW-1185">Reference proteome</keyword>
<dbReference type="AlphaFoldDB" id="A0A0N1IIV6"/>
<accession>A0A0N1IIV6</accession>
<dbReference type="InParanoid" id="A0A0N1IIV6"/>
<dbReference type="EMBL" id="KQ460126">
    <property type="protein sequence ID" value="KPJ17591.1"/>
    <property type="molecule type" value="Genomic_DNA"/>
</dbReference>
<protein>
    <submittedName>
        <fullName evidence="1">Uncharacterized protein</fullName>
    </submittedName>
</protein>
<organism evidence="1 2">
    <name type="scientific">Papilio machaon</name>
    <name type="common">Old World swallowtail butterfly</name>
    <dbReference type="NCBI Taxonomy" id="76193"/>
    <lineage>
        <taxon>Eukaryota</taxon>
        <taxon>Metazoa</taxon>
        <taxon>Ecdysozoa</taxon>
        <taxon>Arthropoda</taxon>
        <taxon>Hexapoda</taxon>
        <taxon>Insecta</taxon>
        <taxon>Pterygota</taxon>
        <taxon>Neoptera</taxon>
        <taxon>Endopterygota</taxon>
        <taxon>Lepidoptera</taxon>
        <taxon>Glossata</taxon>
        <taxon>Ditrysia</taxon>
        <taxon>Papilionoidea</taxon>
        <taxon>Papilionidae</taxon>
        <taxon>Papilioninae</taxon>
        <taxon>Papilio</taxon>
    </lineage>
</organism>